<evidence type="ECO:0000259" key="1">
    <source>
        <dbReference type="Pfam" id="PF01048"/>
    </source>
</evidence>
<comment type="caution">
    <text evidence="2">The sequence shown here is derived from an EMBL/GenBank/DDBJ whole genome shotgun (WGS) entry which is preliminary data.</text>
</comment>
<proteinExistence type="predicted"/>
<dbReference type="Proteomes" id="UP000266426">
    <property type="component" value="Unassembled WGS sequence"/>
</dbReference>
<protein>
    <recommendedName>
        <fullName evidence="1">Nucleoside phosphorylase domain-containing protein</fullName>
    </recommendedName>
</protein>
<dbReference type="GO" id="GO:0009116">
    <property type="term" value="P:nucleoside metabolic process"/>
    <property type="evidence" value="ECO:0007669"/>
    <property type="project" value="InterPro"/>
</dbReference>
<evidence type="ECO:0000313" key="3">
    <source>
        <dbReference type="Proteomes" id="UP000266426"/>
    </source>
</evidence>
<evidence type="ECO:0000313" key="2">
    <source>
        <dbReference type="EMBL" id="RJP58302.1"/>
    </source>
</evidence>
<organism evidence="2 3">
    <name type="scientific">Candidatus Auribacter fodinae</name>
    <dbReference type="NCBI Taxonomy" id="2093366"/>
    <lineage>
        <taxon>Bacteria</taxon>
        <taxon>Pseudomonadati</taxon>
        <taxon>Candidatus Auribacterota</taxon>
        <taxon>Candidatus Auribacteria</taxon>
        <taxon>Candidatus Auribacterales</taxon>
        <taxon>Candidatus Auribacteraceae</taxon>
        <taxon>Candidatus Auribacter</taxon>
    </lineage>
</organism>
<dbReference type="Pfam" id="PF01048">
    <property type="entry name" value="PNP_UDP_1"/>
    <property type="match status" value="1"/>
</dbReference>
<sequence>MKHIAIVMAMKQEIDALCSFLEKHGYTKTGGYNFRTSTAEIQVLRCGVLARNINVLEKKKDFLKKADGVLITGISGAVNPQHQVSKAIVPQNITLYDSVKPALDNQVAIFEQIEKICPALGNTVLCQNLATVDHFVDHREKKLLHGVDAVDMESYHIMEWMNENEIPAFCFRVIGDSFTQRLPRESSLVQFMRLSGAEKVRWVVRHPVEWVRCIRLMRSSVIALRRLSSCVGKWLEFIQTGTVSSSAVNRHEKGM</sequence>
<reference evidence="2 3" key="1">
    <citation type="journal article" date="2017" name="ISME J.">
        <title>Energy and carbon metabolisms in a deep terrestrial subsurface fluid microbial community.</title>
        <authorList>
            <person name="Momper L."/>
            <person name="Jungbluth S.P."/>
            <person name="Lee M.D."/>
            <person name="Amend J.P."/>
        </authorList>
    </citation>
    <scope>NUCLEOTIDE SEQUENCE [LARGE SCALE GENOMIC DNA]</scope>
    <source>
        <strain evidence="2">SURF_26</strain>
    </source>
</reference>
<gene>
    <name evidence="2" type="ORF">C4541_08275</name>
</gene>
<accession>A0A3A4QZY4</accession>
<dbReference type="InterPro" id="IPR035994">
    <property type="entry name" value="Nucleoside_phosphorylase_sf"/>
</dbReference>
<dbReference type="SUPFAM" id="SSF53167">
    <property type="entry name" value="Purine and uridine phosphorylases"/>
    <property type="match status" value="1"/>
</dbReference>
<dbReference type="Gene3D" id="3.40.50.1580">
    <property type="entry name" value="Nucleoside phosphorylase domain"/>
    <property type="match status" value="1"/>
</dbReference>
<dbReference type="GO" id="GO:0003824">
    <property type="term" value="F:catalytic activity"/>
    <property type="evidence" value="ECO:0007669"/>
    <property type="project" value="InterPro"/>
</dbReference>
<name>A0A3A4QZY4_9BACT</name>
<dbReference type="InterPro" id="IPR000845">
    <property type="entry name" value="Nucleoside_phosphorylase_d"/>
</dbReference>
<dbReference type="EMBL" id="QZJZ01000068">
    <property type="protein sequence ID" value="RJP58302.1"/>
    <property type="molecule type" value="Genomic_DNA"/>
</dbReference>
<dbReference type="AlphaFoldDB" id="A0A3A4QZY4"/>
<feature type="domain" description="Nucleoside phosphorylase" evidence="1">
    <location>
        <begin position="4"/>
        <end position="186"/>
    </location>
</feature>